<evidence type="ECO:0000313" key="2">
    <source>
        <dbReference type="Proteomes" id="UP000192520"/>
    </source>
</evidence>
<sequence length="54" mass="6388">MNREQLQRVIKIFELAGFVFKKRGTLQEAMNDSRLAMVTKIEAEAERYLGENWK</sequence>
<protein>
    <submittedName>
        <fullName evidence="1">Uncharacterized protein</fullName>
    </submittedName>
</protein>
<gene>
    <name evidence="1" type="ORF">B5M47_04000</name>
</gene>
<dbReference type="EMBL" id="MZGJ01000038">
    <property type="protein sequence ID" value="OQX50303.1"/>
    <property type="molecule type" value="Genomic_DNA"/>
</dbReference>
<dbReference type="STRING" id="1968527.B5M47_04000"/>
<proteinExistence type="predicted"/>
<organism evidence="1 2">
    <name type="scientific">candidate division CPR3 bacterium 4484_211</name>
    <dbReference type="NCBI Taxonomy" id="1968527"/>
    <lineage>
        <taxon>Bacteria</taxon>
        <taxon>Bacteria division CPR3</taxon>
    </lineage>
</organism>
<feature type="non-terminal residue" evidence="1">
    <location>
        <position position="54"/>
    </location>
</feature>
<dbReference type="Proteomes" id="UP000192520">
    <property type="component" value="Unassembled WGS sequence"/>
</dbReference>
<name>A0A1W9NXQ4_UNCC3</name>
<evidence type="ECO:0000313" key="1">
    <source>
        <dbReference type="EMBL" id="OQX50303.1"/>
    </source>
</evidence>
<comment type="caution">
    <text evidence="1">The sequence shown here is derived from an EMBL/GenBank/DDBJ whole genome shotgun (WGS) entry which is preliminary data.</text>
</comment>
<dbReference type="AlphaFoldDB" id="A0A1W9NXQ4"/>
<reference evidence="2" key="1">
    <citation type="submission" date="2017-03" db="EMBL/GenBank/DDBJ databases">
        <title>Novel pathways for hydrocarbon cycling and metabolic interdependencies in hydrothermal sediment communities.</title>
        <authorList>
            <person name="Dombrowski N."/>
            <person name="Seitz K."/>
            <person name="Teske A."/>
            <person name="Baker B."/>
        </authorList>
    </citation>
    <scope>NUCLEOTIDE SEQUENCE [LARGE SCALE GENOMIC DNA]</scope>
</reference>
<accession>A0A1W9NXQ4</accession>